<protein>
    <submittedName>
        <fullName evidence="3">Putative secreted protein</fullName>
    </submittedName>
</protein>
<organism evidence="3">
    <name type="scientific">Ixodes ricinus</name>
    <name type="common">Common tick</name>
    <name type="synonym">Acarus ricinus</name>
    <dbReference type="NCBI Taxonomy" id="34613"/>
    <lineage>
        <taxon>Eukaryota</taxon>
        <taxon>Metazoa</taxon>
        <taxon>Ecdysozoa</taxon>
        <taxon>Arthropoda</taxon>
        <taxon>Chelicerata</taxon>
        <taxon>Arachnida</taxon>
        <taxon>Acari</taxon>
        <taxon>Parasitiformes</taxon>
        <taxon>Ixodida</taxon>
        <taxon>Ixodoidea</taxon>
        <taxon>Ixodidae</taxon>
        <taxon>Ixodinae</taxon>
        <taxon>Ixodes</taxon>
    </lineage>
</organism>
<proteinExistence type="predicted"/>
<accession>A0A147BKK4</accession>
<name>A0A147BKK4_IXORI</name>
<reference evidence="3" key="1">
    <citation type="journal article" date="2018" name="PLoS Negl. Trop. Dis.">
        <title>Sialome diversity of ticks revealed by RNAseq of single tick salivary glands.</title>
        <authorList>
            <person name="Perner J."/>
            <person name="Kropackova S."/>
            <person name="Kopacek P."/>
            <person name="Ribeiro J.M."/>
        </authorList>
    </citation>
    <scope>NUCLEOTIDE SEQUENCE</scope>
    <source>
        <strain evidence="3">Siblings of single egg batch collected in Ceske Budejovice</strain>
        <tissue evidence="3">Salivary glands</tissue>
    </source>
</reference>
<keyword evidence="2" id="KW-0732">Signal</keyword>
<feature type="compositionally biased region" description="Low complexity" evidence="1">
    <location>
        <begin position="52"/>
        <end position="65"/>
    </location>
</feature>
<evidence type="ECO:0000256" key="1">
    <source>
        <dbReference type="SAM" id="MobiDB-lite"/>
    </source>
</evidence>
<dbReference type="EMBL" id="GEGO01004094">
    <property type="protein sequence ID" value="JAR91310.1"/>
    <property type="molecule type" value="Transcribed_RNA"/>
</dbReference>
<feature type="chain" id="PRO_5007542513" evidence="2">
    <location>
        <begin position="22"/>
        <end position="75"/>
    </location>
</feature>
<feature type="compositionally biased region" description="Basic and acidic residues" evidence="1">
    <location>
        <begin position="66"/>
        <end position="75"/>
    </location>
</feature>
<feature type="signal peptide" evidence="2">
    <location>
        <begin position="1"/>
        <end position="21"/>
    </location>
</feature>
<sequence length="75" mass="7672">MLLPLNAVCVFFLLVTREMLAWQPTSALVESGCPLEPSLPSSIDGTGEPRSDGSGAAAALSASCTSKDEGPLFCG</sequence>
<dbReference type="AlphaFoldDB" id="A0A147BKK4"/>
<evidence type="ECO:0000256" key="2">
    <source>
        <dbReference type="SAM" id="SignalP"/>
    </source>
</evidence>
<feature type="region of interest" description="Disordered" evidence="1">
    <location>
        <begin position="39"/>
        <end position="75"/>
    </location>
</feature>
<evidence type="ECO:0000313" key="3">
    <source>
        <dbReference type="EMBL" id="JAR91310.1"/>
    </source>
</evidence>